<reference evidence="1" key="1">
    <citation type="submission" date="2020-02" db="EMBL/GenBank/DDBJ databases">
        <authorList>
            <person name="Meier V. D."/>
        </authorList>
    </citation>
    <scope>NUCLEOTIDE SEQUENCE</scope>
    <source>
        <strain evidence="1">AVDCRST_MAG95</strain>
    </source>
</reference>
<gene>
    <name evidence="1" type="ORF">AVDCRST_MAG95-1023</name>
</gene>
<name>A0A6J4HV42_9BACT</name>
<organism evidence="1">
    <name type="scientific">uncultured Adhaeribacter sp</name>
    <dbReference type="NCBI Taxonomy" id="448109"/>
    <lineage>
        <taxon>Bacteria</taxon>
        <taxon>Pseudomonadati</taxon>
        <taxon>Bacteroidota</taxon>
        <taxon>Cytophagia</taxon>
        <taxon>Cytophagales</taxon>
        <taxon>Hymenobacteraceae</taxon>
        <taxon>Adhaeribacter</taxon>
        <taxon>environmental samples</taxon>
    </lineage>
</organism>
<accession>A0A6J4HV42</accession>
<sequence length="63" mass="6991">MKFILSILAVYAYFSFALLNSLKNISYNSPEPITASVTPEVDSETVLIAQVSTYKRVSPFTVD</sequence>
<evidence type="ECO:0000313" key="1">
    <source>
        <dbReference type="EMBL" id="CAA9231891.1"/>
    </source>
</evidence>
<proteinExistence type="predicted"/>
<dbReference type="EMBL" id="CADCTJ010000325">
    <property type="protein sequence ID" value="CAA9231891.1"/>
    <property type="molecule type" value="Genomic_DNA"/>
</dbReference>
<dbReference type="AlphaFoldDB" id="A0A6J4HV42"/>
<protein>
    <submittedName>
        <fullName evidence="1">Uncharacterized protein</fullName>
    </submittedName>
</protein>